<organism evidence="6">
    <name type="scientific">hydrothermal vent metagenome</name>
    <dbReference type="NCBI Taxonomy" id="652676"/>
    <lineage>
        <taxon>unclassified sequences</taxon>
        <taxon>metagenomes</taxon>
        <taxon>ecological metagenomes</taxon>
    </lineage>
</organism>
<dbReference type="Pfam" id="PF00005">
    <property type="entry name" value="ABC_tran"/>
    <property type="match status" value="1"/>
</dbReference>
<sequence>MLQIKQYSDNILKNINFELKNRQNLIILGSNGAGKSTLAKVLCGITPSKNVFFNNQQLDNIRNRQRTKLINYVPAKLEIFDEYIRLDEYLNLSRLYSLLESKNLLKLLELEKLKNKPCQQLSSGEQQLTMLATAILHNAKITIFDEPTANLDPQKSRDIYSILKSNILESKIIITHDLNLAYKLGYDILYIKEGKVVFKDSSEKFFNESNLNEYFGTSVKLTDDGVLSGI</sequence>
<dbReference type="PANTHER" id="PTHR42734">
    <property type="entry name" value="METAL TRANSPORT SYSTEM ATP-BINDING PROTEIN TM_0124-RELATED"/>
    <property type="match status" value="1"/>
</dbReference>
<protein>
    <submittedName>
        <fullName evidence="6">ABC-type transport systems, involved in lipoprotein release, ATPase components</fullName>
    </submittedName>
</protein>
<gene>
    <name evidence="6" type="ORF">MNB_SV-13-1336</name>
</gene>
<accession>A0A1W1D143</accession>
<proteinExistence type="inferred from homology"/>
<feature type="domain" description="ABC transporter" evidence="5">
    <location>
        <begin position="2"/>
        <end position="218"/>
    </location>
</feature>
<dbReference type="InterPro" id="IPR027417">
    <property type="entry name" value="P-loop_NTPase"/>
</dbReference>
<dbReference type="SMART" id="SM00382">
    <property type="entry name" value="AAA"/>
    <property type="match status" value="1"/>
</dbReference>
<dbReference type="PANTHER" id="PTHR42734:SF17">
    <property type="entry name" value="METAL TRANSPORT SYSTEM ATP-BINDING PROTEIN TM_0124-RELATED"/>
    <property type="match status" value="1"/>
</dbReference>
<dbReference type="InterPro" id="IPR003593">
    <property type="entry name" value="AAA+_ATPase"/>
</dbReference>
<evidence type="ECO:0000313" key="6">
    <source>
        <dbReference type="EMBL" id="SFV71622.1"/>
    </source>
</evidence>
<evidence type="ECO:0000256" key="4">
    <source>
        <dbReference type="ARBA" id="ARBA00022840"/>
    </source>
</evidence>
<dbReference type="InterPro" id="IPR003439">
    <property type="entry name" value="ABC_transporter-like_ATP-bd"/>
</dbReference>
<dbReference type="GO" id="GO:0005524">
    <property type="term" value="F:ATP binding"/>
    <property type="evidence" value="ECO:0007669"/>
    <property type="project" value="UniProtKB-KW"/>
</dbReference>
<name>A0A1W1D143_9ZZZZ</name>
<evidence type="ECO:0000256" key="3">
    <source>
        <dbReference type="ARBA" id="ARBA00022741"/>
    </source>
</evidence>
<evidence type="ECO:0000256" key="1">
    <source>
        <dbReference type="ARBA" id="ARBA00005417"/>
    </source>
</evidence>
<reference evidence="6" key="1">
    <citation type="submission" date="2016-10" db="EMBL/GenBank/DDBJ databases">
        <authorList>
            <person name="de Groot N.N."/>
        </authorList>
    </citation>
    <scope>NUCLEOTIDE SEQUENCE</scope>
</reference>
<dbReference type="EMBL" id="FPHM01000284">
    <property type="protein sequence ID" value="SFV71622.1"/>
    <property type="molecule type" value="Genomic_DNA"/>
</dbReference>
<keyword evidence="6" id="KW-0449">Lipoprotein</keyword>
<dbReference type="SUPFAM" id="SSF52540">
    <property type="entry name" value="P-loop containing nucleoside triphosphate hydrolases"/>
    <property type="match status" value="1"/>
</dbReference>
<dbReference type="PROSITE" id="PS50893">
    <property type="entry name" value="ABC_TRANSPORTER_2"/>
    <property type="match status" value="1"/>
</dbReference>
<keyword evidence="4" id="KW-0067">ATP-binding</keyword>
<dbReference type="GO" id="GO:0016887">
    <property type="term" value="F:ATP hydrolysis activity"/>
    <property type="evidence" value="ECO:0007669"/>
    <property type="project" value="InterPro"/>
</dbReference>
<comment type="similarity">
    <text evidence="1">Belongs to the ABC transporter superfamily.</text>
</comment>
<dbReference type="AlphaFoldDB" id="A0A1W1D143"/>
<dbReference type="Gene3D" id="3.40.50.300">
    <property type="entry name" value="P-loop containing nucleotide triphosphate hydrolases"/>
    <property type="match status" value="1"/>
</dbReference>
<keyword evidence="3" id="KW-0547">Nucleotide-binding</keyword>
<keyword evidence="2" id="KW-0813">Transport</keyword>
<evidence type="ECO:0000259" key="5">
    <source>
        <dbReference type="PROSITE" id="PS50893"/>
    </source>
</evidence>
<dbReference type="InterPro" id="IPR050153">
    <property type="entry name" value="Metal_Ion_Import_ABC"/>
</dbReference>
<evidence type="ECO:0000256" key="2">
    <source>
        <dbReference type="ARBA" id="ARBA00022448"/>
    </source>
</evidence>